<gene>
    <name evidence="2" type="ORF">V6N12_035723</name>
</gene>
<accession>A0ABR2ENJ0</accession>
<dbReference type="EMBL" id="JBBPBM010000011">
    <property type="protein sequence ID" value="KAK8563577.1"/>
    <property type="molecule type" value="Genomic_DNA"/>
</dbReference>
<organism evidence="2 3">
    <name type="scientific">Hibiscus sabdariffa</name>
    <name type="common">roselle</name>
    <dbReference type="NCBI Taxonomy" id="183260"/>
    <lineage>
        <taxon>Eukaryota</taxon>
        <taxon>Viridiplantae</taxon>
        <taxon>Streptophyta</taxon>
        <taxon>Embryophyta</taxon>
        <taxon>Tracheophyta</taxon>
        <taxon>Spermatophyta</taxon>
        <taxon>Magnoliopsida</taxon>
        <taxon>eudicotyledons</taxon>
        <taxon>Gunneridae</taxon>
        <taxon>Pentapetalae</taxon>
        <taxon>rosids</taxon>
        <taxon>malvids</taxon>
        <taxon>Malvales</taxon>
        <taxon>Malvaceae</taxon>
        <taxon>Malvoideae</taxon>
        <taxon>Hibiscus</taxon>
    </lineage>
</organism>
<evidence type="ECO:0000256" key="1">
    <source>
        <dbReference type="SAM" id="MobiDB-lite"/>
    </source>
</evidence>
<comment type="caution">
    <text evidence="2">The sequence shown here is derived from an EMBL/GenBank/DDBJ whole genome shotgun (WGS) entry which is preliminary data.</text>
</comment>
<name>A0ABR2ENJ0_9ROSI</name>
<feature type="region of interest" description="Disordered" evidence="1">
    <location>
        <begin position="92"/>
        <end position="129"/>
    </location>
</feature>
<reference evidence="2 3" key="1">
    <citation type="journal article" date="2024" name="G3 (Bethesda)">
        <title>Genome assembly of Hibiscus sabdariffa L. provides insights into metabolisms of medicinal natural products.</title>
        <authorList>
            <person name="Kim T."/>
        </authorList>
    </citation>
    <scope>NUCLEOTIDE SEQUENCE [LARGE SCALE GENOMIC DNA]</scope>
    <source>
        <strain evidence="2">TK-2024</strain>
        <tissue evidence="2">Old leaves</tissue>
    </source>
</reference>
<keyword evidence="3" id="KW-1185">Reference proteome</keyword>
<feature type="compositionally biased region" description="Basic and acidic residues" evidence="1">
    <location>
        <begin position="108"/>
        <end position="129"/>
    </location>
</feature>
<dbReference type="Proteomes" id="UP001472677">
    <property type="component" value="Unassembled WGS sequence"/>
</dbReference>
<proteinExistence type="predicted"/>
<protein>
    <submittedName>
        <fullName evidence="2">Uncharacterized protein</fullName>
    </submittedName>
</protein>
<evidence type="ECO:0000313" key="3">
    <source>
        <dbReference type="Proteomes" id="UP001472677"/>
    </source>
</evidence>
<sequence>MALVNNLLRDRYIHVYLEEMHNIVEKFNEYDDREDAVEVDEEVEDEVDEEIEDKEKENIEEFKVSDSEFGFDDEALQDENIGIRIRVQRQMDGFGPEGVRVNPELESDSDKSDEFNSDHDSDSDSDDPR</sequence>
<evidence type="ECO:0000313" key="2">
    <source>
        <dbReference type="EMBL" id="KAK8563577.1"/>
    </source>
</evidence>